<accession>A0A0L6W5S2</accession>
<dbReference type="EMBL" id="LGTE01000002">
    <property type="protein sequence ID" value="KNZ70826.1"/>
    <property type="molecule type" value="Genomic_DNA"/>
</dbReference>
<reference evidence="2" key="1">
    <citation type="submission" date="2015-07" db="EMBL/GenBank/DDBJ databases">
        <title>Complete Genome of Thermincola ferriacetica strain Z-0001T.</title>
        <authorList>
            <person name="Lusk B."/>
            <person name="Badalamenti J.P."/>
            <person name="Parameswaran P."/>
            <person name="Bond D.R."/>
            <person name="Torres C.I."/>
        </authorList>
    </citation>
    <scope>NUCLEOTIDE SEQUENCE [LARGE SCALE GENOMIC DNA]</scope>
    <source>
        <strain evidence="2">Z-0001</strain>
    </source>
</reference>
<gene>
    <name evidence="1" type="ORF">Tfer_0505</name>
</gene>
<dbReference type="AlphaFoldDB" id="A0A0L6W5S2"/>
<evidence type="ECO:0000313" key="1">
    <source>
        <dbReference type="EMBL" id="KNZ70826.1"/>
    </source>
</evidence>
<dbReference type="Proteomes" id="UP000037175">
    <property type="component" value="Unassembled WGS sequence"/>
</dbReference>
<keyword evidence="2" id="KW-1185">Reference proteome</keyword>
<proteinExistence type="predicted"/>
<dbReference type="RefSeq" id="WP_013120350.1">
    <property type="nucleotide sequence ID" value="NZ_LGTE01000002.1"/>
</dbReference>
<protein>
    <submittedName>
        <fullName evidence="1">Uncharacterized protein</fullName>
    </submittedName>
</protein>
<name>A0A0L6W5S2_9FIRM</name>
<organism evidence="1 2">
    <name type="scientific">Thermincola ferriacetica</name>
    <dbReference type="NCBI Taxonomy" id="281456"/>
    <lineage>
        <taxon>Bacteria</taxon>
        <taxon>Bacillati</taxon>
        <taxon>Bacillota</taxon>
        <taxon>Clostridia</taxon>
        <taxon>Eubacteriales</taxon>
        <taxon>Thermincolaceae</taxon>
        <taxon>Thermincola</taxon>
    </lineage>
</organism>
<evidence type="ECO:0000313" key="2">
    <source>
        <dbReference type="Proteomes" id="UP000037175"/>
    </source>
</evidence>
<sequence>MTNGISAQKQSFFLKDLKLRLKRFIGKNLHVEFECNGCCKRAIGGVLTIVGDDFIELTGTITIVTLVPGFPHPIKKNATTILIPLARVCSIELV</sequence>
<comment type="caution">
    <text evidence="1">The sequence shown here is derived from an EMBL/GenBank/DDBJ whole genome shotgun (WGS) entry which is preliminary data.</text>
</comment>